<evidence type="ECO:0000256" key="1">
    <source>
        <dbReference type="ARBA" id="ARBA00004651"/>
    </source>
</evidence>
<accession>A0A0G1BA06</accession>
<dbReference type="InterPro" id="IPR038731">
    <property type="entry name" value="RgtA/B/C-like"/>
</dbReference>
<feature type="transmembrane region" description="Helical" evidence="8">
    <location>
        <begin position="132"/>
        <end position="150"/>
    </location>
</feature>
<feature type="transmembrane region" description="Helical" evidence="8">
    <location>
        <begin position="195"/>
        <end position="217"/>
    </location>
</feature>
<keyword evidence="2" id="KW-1003">Cell membrane</keyword>
<evidence type="ECO:0000256" key="5">
    <source>
        <dbReference type="ARBA" id="ARBA00022692"/>
    </source>
</evidence>
<feature type="transmembrane region" description="Helical" evidence="8">
    <location>
        <begin position="294"/>
        <end position="312"/>
    </location>
</feature>
<feature type="transmembrane region" description="Helical" evidence="8">
    <location>
        <begin position="109"/>
        <end position="126"/>
    </location>
</feature>
<keyword evidence="3 10" id="KW-0328">Glycosyltransferase</keyword>
<dbReference type="Proteomes" id="UP000034785">
    <property type="component" value="Unassembled WGS sequence"/>
</dbReference>
<gene>
    <name evidence="10" type="ORF">UV41_C0033G0005</name>
</gene>
<sequence>MTKKITSIILQNKLIIFLVLIAAILRFFYLSPWLEDWDSIQLALGLHHYSIVAHQPHPPGYPLYIILGRLFYIFTQNDTRALTSLSAVLGSLSVIPFYLLTKKMFDKKTAICSALIFIVTPVHWVFSERVFTDVPGLFFLLTFGYFIYCSKGSPKKIFLSSLFAGLILGVRFNEIPVVISLITLVAFTYGNIKYYFISLAAFLIGVAIWVIPLIFITGPSGFISSFSSLADYVVKHDVLLGGSLPLITLLKTKLVQLIYLFDLSYTKAFLILSLFSITWTALKPKLREEFKIQFLLTWIISYLFILLFVYNLEIQRHVLPLLPPLIILTILMLVQLVKNRVIFGLIYLLLWAGIFSQGLQQVVRLKREIPPTIQPVSYVKQNFSPYDTIILASYIYRQFQYYAPEFKSYYSDKITSLDINPSQKVIIDYPSLKNKITGSEKFKVTEIKEFSGDREIFPKISQTTLYILEYEE</sequence>
<dbReference type="GO" id="GO:0005886">
    <property type="term" value="C:plasma membrane"/>
    <property type="evidence" value="ECO:0007669"/>
    <property type="project" value="UniProtKB-SubCell"/>
</dbReference>
<feature type="domain" description="Glycosyltransferase RgtA/B/C/D-like" evidence="9">
    <location>
        <begin position="57"/>
        <end position="208"/>
    </location>
</feature>
<proteinExistence type="predicted"/>
<protein>
    <submittedName>
        <fullName evidence="10">Putative membrane protein, dolichyl-phosphate-mannose-protein mannosyltransferase family</fullName>
    </submittedName>
</protein>
<dbReference type="PANTHER" id="PTHR33908">
    <property type="entry name" value="MANNOSYLTRANSFERASE YKCB-RELATED"/>
    <property type="match status" value="1"/>
</dbReference>
<dbReference type="GO" id="GO:0016763">
    <property type="term" value="F:pentosyltransferase activity"/>
    <property type="evidence" value="ECO:0007669"/>
    <property type="project" value="TreeGrafter"/>
</dbReference>
<dbReference type="InterPro" id="IPR050297">
    <property type="entry name" value="LipidA_mod_glycosyltrf_83"/>
</dbReference>
<evidence type="ECO:0000256" key="6">
    <source>
        <dbReference type="ARBA" id="ARBA00022989"/>
    </source>
</evidence>
<keyword evidence="7 8" id="KW-0472">Membrane</keyword>
<feature type="transmembrane region" description="Helical" evidence="8">
    <location>
        <begin position="265"/>
        <end position="282"/>
    </location>
</feature>
<keyword evidence="4 10" id="KW-0808">Transferase</keyword>
<evidence type="ECO:0000256" key="7">
    <source>
        <dbReference type="ARBA" id="ARBA00023136"/>
    </source>
</evidence>
<feature type="transmembrane region" description="Helical" evidence="8">
    <location>
        <begin position="341"/>
        <end position="359"/>
    </location>
</feature>
<keyword evidence="5 8" id="KW-0812">Transmembrane</keyword>
<feature type="transmembrane region" description="Helical" evidence="8">
    <location>
        <begin position="162"/>
        <end position="189"/>
    </location>
</feature>
<keyword evidence="6 8" id="KW-1133">Transmembrane helix</keyword>
<feature type="transmembrane region" description="Helical" evidence="8">
    <location>
        <begin position="81"/>
        <end position="100"/>
    </location>
</feature>
<evidence type="ECO:0000256" key="8">
    <source>
        <dbReference type="SAM" id="Phobius"/>
    </source>
</evidence>
<feature type="transmembrane region" description="Helical" evidence="8">
    <location>
        <begin position="12"/>
        <end position="29"/>
    </location>
</feature>
<dbReference type="PATRIC" id="fig|1618425.3.peg.551"/>
<reference evidence="10 11" key="1">
    <citation type="journal article" date="2015" name="Nature">
        <title>rRNA introns, odd ribosomes, and small enigmatic genomes across a large radiation of phyla.</title>
        <authorList>
            <person name="Brown C.T."/>
            <person name="Hug L.A."/>
            <person name="Thomas B.C."/>
            <person name="Sharon I."/>
            <person name="Castelle C.J."/>
            <person name="Singh A."/>
            <person name="Wilkins M.J."/>
            <person name="Williams K.H."/>
            <person name="Banfield J.F."/>
        </authorList>
    </citation>
    <scope>NUCLEOTIDE SEQUENCE [LARGE SCALE GENOMIC DNA]</scope>
</reference>
<evidence type="ECO:0000256" key="2">
    <source>
        <dbReference type="ARBA" id="ARBA00022475"/>
    </source>
</evidence>
<name>A0A0G1BA06_9BACT</name>
<comment type="caution">
    <text evidence="10">The sequence shown here is derived from an EMBL/GenBank/DDBJ whole genome shotgun (WGS) entry which is preliminary data.</text>
</comment>
<dbReference type="AlphaFoldDB" id="A0A0G1BA06"/>
<dbReference type="Pfam" id="PF13231">
    <property type="entry name" value="PMT_2"/>
    <property type="match status" value="1"/>
</dbReference>
<evidence type="ECO:0000256" key="3">
    <source>
        <dbReference type="ARBA" id="ARBA00022676"/>
    </source>
</evidence>
<dbReference type="GO" id="GO:0009103">
    <property type="term" value="P:lipopolysaccharide biosynthetic process"/>
    <property type="evidence" value="ECO:0007669"/>
    <property type="project" value="UniProtKB-ARBA"/>
</dbReference>
<dbReference type="PANTHER" id="PTHR33908:SF11">
    <property type="entry name" value="MEMBRANE PROTEIN"/>
    <property type="match status" value="1"/>
</dbReference>
<organism evidence="10 11">
    <name type="scientific">Candidatus Daviesbacteria bacterium GW2011_GWA2_42_7</name>
    <dbReference type="NCBI Taxonomy" id="1618425"/>
    <lineage>
        <taxon>Bacteria</taxon>
        <taxon>Candidatus Daviesiibacteriota</taxon>
    </lineage>
</organism>
<dbReference type="EMBL" id="LCEJ01000033">
    <property type="protein sequence ID" value="KKS70195.1"/>
    <property type="molecule type" value="Genomic_DNA"/>
</dbReference>
<evidence type="ECO:0000259" key="9">
    <source>
        <dbReference type="Pfam" id="PF13231"/>
    </source>
</evidence>
<evidence type="ECO:0000256" key="4">
    <source>
        <dbReference type="ARBA" id="ARBA00022679"/>
    </source>
</evidence>
<evidence type="ECO:0000313" key="11">
    <source>
        <dbReference type="Proteomes" id="UP000034785"/>
    </source>
</evidence>
<evidence type="ECO:0000313" key="10">
    <source>
        <dbReference type="EMBL" id="KKS70195.1"/>
    </source>
</evidence>
<feature type="transmembrane region" description="Helical" evidence="8">
    <location>
        <begin position="318"/>
        <end position="334"/>
    </location>
</feature>
<comment type="subcellular location">
    <subcellularLocation>
        <location evidence="1">Cell membrane</location>
        <topology evidence="1">Multi-pass membrane protein</topology>
    </subcellularLocation>
</comment>